<keyword evidence="5" id="KW-1185">Reference proteome</keyword>
<dbReference type="InterPro" id="IPR002880">
    <property type="entry name" value="Pyrv_Fd/Flavodoxin_OxRdtase_N"/>
</dbReference>
<evidence type="ECO:0000313" key="5">
    <source>
        <dbReference type="Proteomes" id="UP001161409"/>
    </source>
</evidence>
<dbReference type="CDD" id="cd07034">
    <property type="entry name" value="TPP_PYR_PFOR_IOR-alpha_like"/>
    <property type="match status" value="1"/>
</dbReference>
<dbReference type="SUPFAM" id="SSF53323">
    <property type="entry name" value="Pyruvate-ferredoxin oxidoreductase, PFOR, domain III"/>
    <property type="match status" value="1"/>
</dbReference>
<dbReference type="Gene3D" id="3.40.50.970">
    <property type="match status" value="1"/>
</dbReference>
<keyword evidence="1" id="KW-0560">Oxidoreductase</keyword>
<evidence type="ECO:0000256" key="1">
    <source>
        <dbReference type="ARBA" id="ARBA00023002"/>
    </source>
</evidence>
<feature type="domain" description="DUF6537" evidence="3">
    <location>
        <begin position="949"/>
        <end position="1148"/>
    </location>
</feature>
<proteinExistence type="predicted"/>
<name>A0ABQ5U1F6_9PROT</name>
<feature type="domain" description="Pyruvate/ketoisovalerate oxidoreductase catalytic" evidence="2">
    <location>
        <begin position="737"/>
        <end position="923"/>
    </location>
</feature>
<dbReference type="InterPro" id="IPR046667">
    <property type="entry name" value="DUF6537"/>
</dbReference>
<dbReference type="InterPro" id="IPR051457">
    <property type="entry name" value="2-oxoacid:Fd_oxidoreductase"/>
</dbReference>
<comment type="caution">
    <text evidence="4">The sequence shown here is derived from an EMBL/GenBank/DDBJ whole genome shotgun (WGS) entry which is preliminary data.</text>
</comment>
<dbReference type="NCBIfam" id="NF009589">
    <property type="entry name" value="PRK13030.1"/>
    <property type="match status" value="1"/>
</dbReference>
<dbReference type="Proteomes" id="UP001161409">
    <property type="component" value="Unassembled WGS sequence"/>
</dbReference>
<dbReference type="InterPro" id="IPR029061">
    <property type="entry name" value="THDP-binding"/>
</dbReference>
<evidence type="ECO:0000313" key="4">
    <source>
        <dbReference type="EMBL" id="GLQ05974.1"/>
    </source>
</evidence>
<dbReference type="Pfam" id="PF20169">
    <property type="entry name" value="DUF6537"/>
    <property type="match status" value="1"/>
</dbReference>
<dbReference type="PANTHER" id="PTHR48084:SF3">
    <property type="entry name" value="SUBUNIT OF PYRUVATE:FLAVODOXIN OXIDOREDUCTASE"/>
    <property type="match status" value="1"/>
</dbReference>
<sequence length="1163" mass="127831">MGRDAITIGPELASYKLADRYLKSTGRVFLTGTQALVRVALQQSLRDQAAGLETAGFISGYRGSPLGAVDQELWRIKDLLADRKIEFVPAVNEELAATAVLGSQQVETDPHRTVDGVFGLWYGKGPGVDRAGDALKHGNAYGSSPHGGVLVVAGDDHGSVSSSMPYQSDVAFITFFMPILNPSNVAEYLSFGEYGYALSRYSGMWVGFKATTETVESGMSVDLPAPRQFKEPVFTMPETGLHYRWPDFPGPQIEERLEAKKHAVFAFAEANPIDRHIYDIPHATYGIVTTGKAHLDLMEALRLLGIGEEEARRIGIDIYKIGLVWPLAKGAALDFVRGKREVLVIEEKRAIIESQFKEYFYDTPGSKPACMVGKHDEAGNRLIPWTGELSPRQLAGIVARRLDGVFPDLNMTARAKQLEREVPVPITVAGATRTPYFCSGCPHNRSTRVPTGSQALAGIGCHFMASWMNRETGFLIQMGGEGVNWIAKSRFNGNRHIFQNLGDGTYYHSGLLAIRQAVAAKANITYKILYNDATAMTGGQPFDGPLSVPSITQSLRAEGISRIAVVSDHIEKFRKSDFPEGVTFDDRGRLDAVQRELRDIPGVTALVYEQTCATEKRRRRKRGKMEDPARFAYINAAVCEGCGDCSVASNCLSVEPRETPLGRKRQINLNSCNKDFSCLDGFCPSFVTIEGGRRRKPEGKEGAGEGEDDYHRFLSRLPSPQPLSLQQPFNLIITGVGGTGVITVGQLVTMAAHLEGKGASVLDFMGFAQKFGPVISYVRLGATPQQINQVRIDQTEADALIGCDLVVSTSPKASVTYGRGRTRAALNTAIMPTGDFTLNPDADLKAGQRQGILKDLLGAAEVGMVDANFLSEKLLGDSVYANVLLLGFAWQRGLVPVTVEALMRAIELNGVAVDANKRAFNWGRILAHDPDMENRLEAGEHPAGPQGLDEWVDYYAAFLTDYQDKGWANRYRAFVQQVRDREKALGGAGEELTLRTAKSLFRLMSYKDEYEVARLHMGAAFQEEIRAHFEGDYRIVHHLAPPFLPKRPDERGHPGKRRFGPWIRGLFPGLAALKGLRGTPFDPFGYTAERRMERGLIDWYRQAMETVLDTVTRETVDQACSIANIPLSIRGFGPVKEKNVQAAKARMKAELAAFLNPPEGRGE</sequence>
<dbReference type="InterPro" id="IPR019752">
    <property type="entry name" value="Pyrv/ketoisovalerate_OxRed_cat"/>
</dbReference>
<dbReference type="Pfam" id="PF01558">
    <property type="entry name" value="POR"/>
    <property type="match status" value="1"/>
</dbReference>
<evidence type="ECO:0000259" key="3">
    <source>
        <dbReference type="Pfam" id="PF20169"/>
    </source>
</evidence>
<gene>
    <name evidence="4" type="ORF">GCM10007924_11950</name>
</gene>
<accession>A0ABQ5U1F6</accession>
<protein>
    <submittedName>
        <fullName evidence="4">MFS transporter</fullName>
    </submittedName>
</protein>
<dbReference type="NCBIfam" id="NF009588">
    <property type="entry name" value="PRK13029.1"/>
    <property type="match status" value="1"/>
</dbReference>
<organism evidence="4 5">
    <name type="scientific">Sneathiella chinensis</name>
    <dbReference type="NCBI Taxonomy" id="349750"/>
    <lineage>
        <taxon>Bacteria</taxon>
        <taxon>Pseudomonadati</taxon>
        <taxon>Pseudomonadota</taxon>
        <taxon>Alphaproteobacteria</taxon>
        <taxon>Sneathiellales</taxon>
        <taxon>Sneathiellaceae</taxon>
        <taxon>Sneathiella</taxon>
    </lineage>
</organism>
<dbReference type="RefSeq" id="WP_169559930.1">
    <property type="nucleotide sequence ID" value="NZ_BSNF01000001.1"/>
</dbReference>
<evidence type="ECO:0000259" key="2">
    <source>
        <dbReference type="Pfam" id="PF01558"/>
    </source>
</evidence>
<reference evidence="4" key="1">
    <citation type="journal article" date="2014" name="Int. J. Syst. Evol. Microbiol.">
        <title>Complete genome of a new Firmicutes species belonging to the dominant human colonic microbiota ('Ruminococcus bicirculans') reveals two chromosomes and a selective capacity to utilize plant glucans.</title>
        <authorList>
            <consortium name="NISC Comparative Sequencing Program"/>
            <person name="Wegmann U."/>
            <person name="Louis P."/>
            <person name="Goesmann A."/>
            <person name="Henrissat B."/>
            <person name="Duncan S.H."/>
            <person name="Flint H.J."/>
        </authorList>
    </citation>
    <scope>NUCLEOTIDE SEQUENCE</scope>
    <source>
        <strain evidence="4">NBRC 103408</strain>
    </source>
</reference>
<dbReference type="SUPFAM" id="SSF52518">
    <property type="entry name" value="Thiamin diphosphate-binding fold (THDP-binding)"/>
    <property type="match status" value="2"/>
</dbReference>
<reference evidence="4" key="2">
    <citation type="submission" date="2023-01" db="EMBL/GenBank/DDBJ databases">
        <title>Draft genome sequence of Sneathiella chinensis strain NBRC 103408.</title>
        <authorList>
            <person name="Sun Q."/>
            <person name="Mori K."/>
        </authorList>
    </citation>
    <scope>NUCLEOTIDE SEQUENCE</scope>
    <source>
        <strain evidence="4">NBRC 103408</strain>
    </source>
</reference>
<dbReference type="PANTHER" id="PTHR48084">
    <property type="entry name" value="2-OXOGLUTARATE OXIDOREDUCTASE SUBUNIT KORB-RELATED"/>
    <property type="match status" value="1"/>
</dbReference>
<dbReference type="EMBL" id="BSNF01000001">
    <property type="protein sequence ID" value="GLQ05974.1"/>
    <property type="molecule type" value="Genomic_DNA"/>
</dbReference>
<dbReference type="InterPro" id="IPR002869">
    <property type="entry name" value="Pyrv_flavodox_OxRed_cen"/>
</dbReference>
<dbReference type="Gene3D" id="3.40.920.10">
    <property type="entry name" value="Pyruvate-ferredoxin oxidoreductase, PFOR, domain III"/>
    <property type="match status" value="1"/>
</dbReference>